<dbReference type="Pfam" id="PF13267">
    <property type="entry name" value="DUF4058"/>
    <property type="match status" value="1"/>
</dbReference>
<gene>
    <name evidence="1" type="ORF">R5W23_006315</name>
</gene>
<reference evidence="2" key="1">
    <citation type="journal article" date="2023" name="Mar. Drugs">
        <title>Gemmata algarum, a Novel Planctomycete Isolated from an Algal Mat, Displays Antimicrobial Activity.</title>
        <authorList>
            <person name="Kumar G."/>
            <person name="Kallscheuer N."/>
            <person name="Kashif M."/>
            <person name="Ahamad S."/>
            <person name="Jagadeeshwari U."/>
            <person name="Pannikurungottu S."/>
            <person name="Haufschild T."/>
            <person name="Kabuu M."/>
            <person name="Sasikala C."/>
            <person name="Jogler C."/>
            <person name="Ramana C."/>
        </authorList>
    </citation>
    <scope>NUCLEOTIDE SEQUENCE [LARGE SCALE GENOMIC DNA]</scope>
    <source>
        <strain evidence="2">JC673</strain>
    </source>
</reference>
<organism evidence="1 2">
    <name type="scientific">Gemmata algarum</name>
    <dbReference type="NCBI Taxonomy" id="2975278"/>
    <lineage>
        <taxon>Bacteria</taxon>
        <taxon>Pseudomonadati</taxon>
        <taxon>Planctomycetota</taxon>
        <taxon>Planctomycetia</taxon>
        <taxon>Gemmatales</taxon>
        <taxon>Gemmataceae</taxon>
        <taxon>Gemmata</taxon>
    </lineage>
</organism>
<comment type="caution">
    <text evidence="1">The sequence shown here is derived from an EMBL/GenBank/DDBJ whole genome shotgun (WGS) entry which is preliminary data.</text>
</comment>
<evidence type="ECO:0000313" key="2">
    <source>
        <dbReference type="Proteomes" id="UP001272242"/>
    </source>
</evidence>
<sequence length="263" mass="28755">MPSPFPGMDPWLEGEEVFPDLHDSLVFLLKEAVNAVLPPGYVATSKNRVWVDDELRREPDVALFGRDHGPNGNGGTAVALEGLVAIGQRLSPEPFEEPYLEIVSAKGRRLVTAVEVISLTNKKAGEQGRKTYQDKQHEYALSGVHLVEIDLLRRGPHVTATPLRELQKRLGAFDYHVSVVVGGAVPSHFAVGFKLSDRLPAFAIPLDRGVAPVTVDLQPLLDRCYDSGKYAALADYREPCDPPLAPEPQAWAESVLRAKGLLP</sequence>
<evidence type="ECO:0000313" key="1">
    <source>
        <dbReference type="EMBL" id="MDY3559112.1"/>
    </source>
</evidence>
<proteinExistence type="predicted"/>
<keyword evidence="2" id="KW-1185">Reference proteome</keyword>
<dbReference type="Proteomes" id="UP001272242">
    <property type="component" value="Unassembled WGS sequence"/>
</dbReference>
<name>A0ABU5EXC3_9BACT</name>
<dbReference type="RefSeq" id="WP_320685933.1">
    <property type="nucleotide sequence ID" value="NZ_JAXBLV010000088.1"/>
</dbReference>
<dbReference type="InterPro" id="IPR025132">
    <property type="entry name" value="DUF4058"/>
</dbReference>
<accession>A0ABU5EXC3</accession>
<protein>
    <submittedName>
        <fullName evidence="1">DUF4058 family protein</fullName>
    </submittedName>
</protein>
<dbReference type="EMBL" id="JAXBLV010000088">
    <property type="protein sequence ID" value="MDY3559112.1"/>
    <property type="molecule type" value="Genomic_DNA"/>
</dbReference>